<gene>
    <name evidence="2" type="ORF">G7Y89_g5584</name>
</gene>
<evidence type="ECO:0000313" key="2">
    <source>
        <dbReference type="EMBL" id="KAF4632537.1"/>
    </source>
</evidence>
<dbReference type="PANTHER" id="PTHR35040">
    <property type="match status" value="1"/>
</dbReference>
<comment type="caution">
    <text evidence="2">The sequence shown here is derived from an EMBL/GenBank/DDBJ whole genome shotgun (WGS) entry which is preliminary data.</text>
</comment>
<dbReference type="Pfam" id="PF12138">
    <property type="entry name" value="Spherulin4"/>
    <property type="match status" value="1"/>
</dbReference>
<accession>A0A8H4RM70</accession>
<dbReference type="Proteomes" id="UP000566819">
    <property type="component" value="Unassembled WGS sequence"/>
</dbReference>
<feature type="region of interest" description="Disordered" evidence="1">
    <location>
        <begin position="1"/>
        <end position="22"/>
    </location>
</feature>
<dbReference type="EMBL" id="JAAMPI010000339">
    <property type="protein sequence ID" value="KAF4632537.1"/>
    <property type="molecule type" value="Genomic_DNA"/>
</dbReference>
<proteinExistence type="predicted"/>
<protein>
    <submittedName>
        <fullName evidence="2">Uncharacterized protein</fullName>
    </submittedName>
</protein>
<keyword evidence="3" id="KW-1185">Reference proteome</keyword>
<dbReference type="OrthoDB" id="5342184at2759"/>
<reference evidence="2 3" key="1">
    <citation type="submission" date="2020-03" db="EMBL/GenBank/DDBJ databases">
        <title>Draft Genome Sequence of Cudoniella acicularis.</title>
        <authorList>
            <person name="Buettner E."/>
            <person name="Kellner H."/>
        </authorList>
    </citation>
    <scope>NUCLEOTIDE SEQUENCE [LARGE SCALE GENOMIC DNA]</scope>
    <source>
        <strain evidence="2 3">DSM 108380</strain>
    </source>
</reference>
<organism evidence="2 3">
    <name type="scientific">Cudoniella acicularis</name>
    <dbReference type="NCBI Taxonomy" id="354080"/>
    <lineage>
        <taxon>Eukaryota</taxon>
        <taxon>Fungi</taxon>
        <taxon>Dikarya</taxon>
        <taxon>Ascomycota</taxon>
        <taxon>Pezizomycotina</taxon>
        <taxon>Leotiomycetes</taxon>
        <taxon>Helotiales</taxon>
        <taxon>Tricladiaceae</taxon>
        <taxon>Cudoniella</taxon>
    </lineage>
</organism>
<evidence type="ECO:0000313" key="3">
    <source>
        <dbReference type="Proteomes" id="UP000566819"/>
    </source>
</evidence>
<evidence type="ECO:0000256" key="1">
    <source>
        <dbReference type="SAM" id="MobiDB-lite"/>
    </source>
</evidence>
<dbReference type="PANTHER" id="PTHR35040:SF9">
    <property type="entry name" value="4-LIKE CELL SURFACE PROTEIN, PUTATIVE (AFU_ORTHOLOGUE AFUA_4G14080)-RELATED"/>
    <property type="match status" value="1"/>
</dbReference>
<sequence length="432" mass="48776">MDTDSPVQKSPTQTSSKRYSTPTMPSFFSDMASDPATLEGQQISAILVMKWRPYSSSPPVGDFVKAVCHTPDGWWTDVKNLKSGDTLRIQWKAFFPMPYLAKCGCKPEACRCIRESYEEYLRRQPTRSKVSFLADQKKCIDNGKFDDFEDRKDLLTFKLLNLLTYPRVMFGHFGKRKSSLVASVLFPLYIHPLSGAWDPLYTAIEGYPKVNFTLVINPNSGPGPESMPDANFTKGILKLNKYPNVINVGYVSTNYSSRDISLVLQDIHTYSGWALNTTVKGLGMHGIFLDEGASDYNPTSVQYYETLAGAIRSEEGFGKNPVIIQNPGTVPDPRYLSSSTMSVVYEGSFDIYIQEAMAKNISAFRSQYNVKREKLGVIVHSMPTKVTATKERQLVRDLRDLVGNVFLTGLNIDYYEHFWTGWRTFVREMAAN</sequence>
<dbReference type="InterPro" id="IPR021986">
    <property type="entry name" value="Spherulin4"/>
</dbReference>
<dbReference type="AlphaFoldDB" id="A0A8H4RM70"/>
<name>A0A8H4RM70_9HELO</name>